<dbReference type="Pfam" id="PF02653">
    <property type="entry name" value="BPD_transp_2"/>
    <property type="match status" value="1"/>
</dbReference>
<sequence>MTFLRSSDAIIMAILAIAMVVIGLINPAFWQMSNLFSLLKSNVVIGIMALGVLLVMISGGIDVSFTAFAVAGMYLVVKVMVALDYNGLVLPLLSATLIGGLLGLMNAGIIHRFSMIPLIVTLGTASVVRGLVLGLVGTSNVNINNMPTALIEFGQTNLLVLERANGSTYGLTAMIAIYLGLALALHLVLNYTMIGRSVYAYGADPEAAKRVGFSTKRTMIFVYATAGALAGFSGLLHSSMIWLANPRDFVGLELDVIAAVVLGGASIFGGRGTVLGTVLGVFILVMIQNSLILMGIDTTWQRVVVGAMLIVAVTMTALRDQRKLV</sequence>
<feature type="transmembrane region" description="Helical" evidence="8">
    <location>
        <begin position="220"/>
        <end position="243"/>
    </location>
</feature>
<dbReference type="Proteomes" id="UP000198539">
    <property type="component" value="Unassembled WGS sequence"/>
</dbReference>
<evidence type="ECO:0000256" key="4">
    <source>
        <dbReference type="ARBA" id="ARBA00022519"/>
    </source>
</evidence>
<feature type="transmembrane region" description="Helical" evidence="8">
    <location>
        <begin position="89"/>
        <end position="109"/>
    </location>
</feature>
<feature type="transmembrane region" description="Helical" evidence="8">
    <location>
        <begin position="249"/>
        <end position="268"/>
    </location>
</feature>
<dbReference type="AlphaFoldDB" id="A0A1H2YVH6"/>
<dbReference type="InterPro" id="IPR001851">
    <property type="entry name" value="ABC_transp_permease"/>
</dbReference>
<feature type="transmembrane region" description="Helical" evidence="8">
    <location>
        <begin position="300"/>
        <end position="318"/>
    </location>
</feature>
<evidence type="ECO:0000256" key="5">
    <source>
        <dbReference type="ARBA" id="ARBA00022692"/>
    </source>
</evidence>
<keyword evidence="6 8" id="KW-1133">Transmembrane helix</keyword>
<feature type="transmembrane region" description="Helical" evidence="8">
    <location>
        <begin position="9"/>
        <end position="29"/>
    </location>
</feature>
<keyword evidence="4" id="KW-0997">Cell inner membrane</keyword>
<reference evidence="9 10" key="1">
    <citation type="submission" date="2016-10" db="EMBL/GenBank/DDBJ databases">
        <authorList>
            <person name="de Groot N.N."/>
        </authorList>
    </citation>
    <scope>NUCLEOTIDE SEQUENCE [LARGE SCALE GENOMIC DNA]</scope>
    <source>
        <strain evidence="9 10">CGMCC 1.8894</strain>
    </source>
</reference>
<keyword evidence="7 8" id="KW-0472">Membrane</keyword>
<evidence type="ECO:0000256" key="2">
    <source>
        <dbReference type="ARBA" id="ARBA00022448"/>
    </source>
</evidence>
<keyword evidence="3" id="KW-1003">Cell membrane</keyword>
<dbReference type="OrthoDB" id="192433at2"/>
<keyword evidence="2" id="KW-0813">Transport</keyword>
<comment type="subcellular location">
    <subcellularLocation>
        <location evidence="1">Cell membrane</location>
        <topology evidence="1">Multi-pass membrane protein</topology>
    </subcellularLocation>
</comment>
<keyword evidence="5 8" id="KW-0812">Transmembrane</keyword>
<dbReference type="PANTHER" id="PTHR32196:SF21">
    <property type="entry name" value="ABC TRANSPORTER PERMEASE PROTEIN YPHD-RELATED"/>
    <property type="match status" value="1"/>
</dbReference>
<feature type="transmembrane region" description="Helical" evidence="8">
    <location>
        <begin position="116"/>
        <end position="136"/>
    </location>
</feature>
<dbReference type="GO" id="GO:0022857">
    <property type="term" value="F:transmembrane transporter activity"/>
    <property type="evidence" value="ECO:0007669"/>
    <property type="project" value="InterPro"/>
</dbReference>
<gene>
    <name evidence="9" type="ORF">SAMN04488238_105152</name>
</gene>
<evidence type="ECO:0000256" key="6">
    <source>
        <dbReference type="ARBA" id="ARBA00022989"/>
    </source>
</evidence>
<name>A0A1H2YVH6_9RHOB</name>
<accession>A0A1H2YVH6</accession>
<dbReference type="PANTHER" id="PTHR32196">
    <property type="entry name" value="ABC TRANSPORTER PERMEASE PROTEIN YPHD-RELATED-RELATED"/>
    <property type="match status" value="1"/>
</dbReference>
<evidence type="ECO:0000313" key="9">
    <source>
        <dbReference type="EMBL" id="SDX09180.1"/>
    </source>
</evidence>
<evidence type="ECO:0000313" key="10">
    <source>
        <dbReference type="Proteomes" id="UP000198539"/>
    </source>
</evidence>
<dbReference type="CDD" id="cd06579">
    <property type="entry name" value="TM_PBP1_transp_AraH_like"/>
    <property type="match status" value="1"/>
</dbReference>
<dbReference type="GO" id="GO:0005886">
    <property type="term" value="C:plasma membrane"/>
    <property type="evidence" value="ECO:0007669"/>
    <property type="project" value="UniProtKB-SubCell"/>
</dbReference>
<feature type="transmembrane region" description="Helical" evidence="8">
    <location>
        <begin position="63"/>
        <end position="83"/>
    </location>
</feature>
<evidence type="ECO:0000256" key="3">
    <source>
        <dbReference type="ARBA" id="ARBA00022475"/>
    </source>
</evidence>
<organism evidence="9 10">
    <name type="scientific">Roseicitreum antarcticum</name>
    <dbReference type="NCBI Taxonomy" id="564137"/>
    <lineage>
        <taxon>Bacteria</taxon>
        <taxon>Pseudomonadati</taxon>
        <taxon>Pseudomonadota</taxon>
        <taxon>Alphaproteobacteria</taxon>
        <taxon>Rhodobacterales</taxon>
        <taxon>Paracoccaceae</taxon>
        <taxon>Roseicitreum</taxon>
    </lineage>
</organism>
<proteinExistence type="predicted"/>
<evidence type="ECO:0000256" key="8">
    <source>
        <dbReference type="SAM" id="Phobius"/>
    </source>
</evidence>
<feature type="transmembrane region" description="Helical" evidence="8">
    <location>
        <begin position="169"/>
        <end position="189"/>
    </location>
</feature>
<protein>
    <submittedName>
        <fullName evidence="9">Monosaccharide ABC transporter membrane protein, CUT2 family (TC 3.A.1.2.-)</fullName>
    </submittedName>
</protein>
<dbReference type="EMBL" id="FNOM01000005">
    <property type="protein sequence ID" value="SDX09180.1"/>
    <property type="molecule type" value="Genomic_DNA"/>
</dbReference>
<evidence type="ECO:0000256" key="1">
    <source>
        <dbReference type="ARBA" id="ARBA00004651"/>
    </source>
</evidence>
<evidence type="ECO:0000256" key="7">
    <source>
        <dbReference type="ARBA" id="ARBA00023136"/>
    </source>
</evidence>
<dbReference type="RefSeq" id="WP_092888657.1">
    <property type="nucleotide sequence ID" value="NZ_CP061502.1"/>
</dbReference>
<keyword evidence="10" id="KW-1185">Reference proteome</keyword>
<dbReference type="STRING" id="564137.SAMN04488238_105152"/>